<keyword evidence="5" id="KW-0862">Zinc</keyword>
<dbReference type="Pfam" id="PF13086">
    <property type="entry name" value="AAA_11"/>
    <property type="match status" value="1"/>
</dbReference>
<dbReference type="InterPro" id="IPR045055">
    <property type="entry name" value="DNA2/NAM7-like"/>
</dbReference>
<feature type="non-terminal residue" evidence="8">
    <location>
        <position position="1603"/>
    </location>
</feature>
<evidence type="ECO:0000256" key="4">
    <source>
        <dbReference type="ARBA" id="ARBA00022771"/>
    </source>
</evidence>
<evidence type="ECO:0000256" key="6">
    <source>
        <dbReference type="ARBA" id="ARBA00022859"/>
    </source>
</evidence>
<dbReference type="GO" id="GO:0002376">
    <property type="term" value="P:immune system process"/>
    <property type="evidence" value="ECO:0007669"/>
    <property type="project" value="UniProtKB-KW"/>
</dbReference>
<dbReference type="GO" id="GO:0005737">
    <property type="term" value="C:cytoplasm"/>
    <property type="evidence" value="ECO:0007669"/>
    <property type="project" value="UniProtKB-SubCell"/>
</dbReference>
<dbReference type="Pfam" id="PF13087">
    <property type="entry name" value="AAA_12"/>
    <property type="match status" value="1"/>
</dbReference>
<dbReference type="EMBL" id="JADGJQ010000146">
    <property type="protein sequence ID" value="KAJ3167234.1"/>
    <property type="molecule type" value="Genomic_DNA"/>
</dbReference>
<dbReference type="Gene3D" id="3.40.50.300">
    <property type="entry name" value="P-loop containing nucleotide triphosphate hydrolases"/>
    <property type="match status" value="2"/>
</dbReference>
<dbReference type="GO" id="GO:0008270">
    <property type="term" value="F:zinc ion binding"/>
    <property type="evidence" value="ECO:0007669"/>
    <property type="project" value="UniProtKB-KW"/>
</dbReference>
<dbReference type="GO" id="GO:0031380">
    <property type="term" value="C:nuclear RNA-directed RNA polymerase complex"/>
    <property type="evidence" value="ECO:0007669"/>
    <property type="project" value="TreeGrafter"/>
</dbReference>
<reference evidence="8" key="1">
    <citation type="submission" date="2020-05" db="EMBL/GenBank/DDBJ databases">
        <title>Phylogenomic resolution of chytrid fungi.</title>
        <authorList>
            <person name="Stajich J.E."/>
            <person name="Amses K."/>
            <person name="Simmons R."/>
            <person name="Seto K."/>
            <person name="Myers J."/>
            <person name="Bonds A."/>
            <person name="Quandt C.A."/>
            <person name="Barry K."/>
            <person name="Liu P."/>
            <person name="Grigoriev I."/>
            <person name="Longcore J.E."/>
            <person name="James T.Y."/>
        </authorList>
    </citation>
    <scope>NUCLEOTIDE SEQUENCE</scope>
    <source>
        <strain evidence="8">JEL0379</strain>
    </source>
</reference>
<keyword evidence="4" id="KW-0863">Zinc-finger</keyword>
<dbReference type="GO" id="GO:0004386">
    <property type="term" value="F:helicase activity"/>
    <property type="evidence" value="ECO:0007669"/>
    <property type="project" value="InterPro"/>
</dbReference>
<dbReference type="PROSITE" id="PS51981">
    <property type="entry name" value="ZF_RZ"/>
    <property type="match status" value="1"/>
</dbReference>
<comment type="subcellular location">
    <subcellularLocation>
        <location evidence="1">Cytoplasm</location>
    </subcellularLocation>
</comment>
<dbReference type="GO" id="GO:0031048">
    <property type="term" value="P:regulatory ncRNA-mediated heterochromatin formation"/>
    <property type="evidence" value="ECO:0007669"/>
    <property type="project" value="TreeGrafter"/>
</dbReference>
<proteinExistence type="predicted"/>
<sequence length="1603" mass="178738">RSFWGEQFGHLNAGPLDQALAVLNDGTPEQIQDVIIALGDEAGLRWIRTLSAGESIGGLELDSYIAPFLLVITHQRLLSSLALEKQLYSIYSVLYGIHGRNGHDFFVTVIEKLRNLGLNEKSAALFASISKAFLQTLRSNQEASVSPTFSAAALYDEISAIGGAFRGAANDAIAYHIRVADQTFAKIRQYLHLGGAIPEASAAATRTQNLPGPVPRPLIDLPGELSEKGPRHNNDFHNIELITILPTSDELNSDRPDFLPKRGDSVVHHEQGVKRLLDEQFRLLREDTVGVLRDAVRGVVSSWDTVLGGTAKARASALRRLQTKCVIYPAACLEKFTVDKRDGLVALMSFAQPQQLREKTYAQRKKFCKEDNGHSLQRGNIVALVEGRTHHSVFLLVSDRTIIERRREAEDEEKKDLAVHPARAFIELKLVNPTSTDDQNQLLSVVRCVPGDAILVEFPGLLFASFEPVLKGLQALHRSADVPFVEYIVPRTYESDAEDQLEASGGAMDMPPPLYLSRNPNLVLDLSCITANNFPLTHSVNQPVSIAQLRAHTTLDPGQCQAFIHALSSELALLQGPPGTGKSYIGVQIVKVLLANKRALNLGPVICVCYTNHALDQFLEHLLDSGVTTNMVRMGSRSQSERLQKCTLQSLEKTKTMGEKRLAAICYSKMDGLVDDLKRGVSRAAKTITAVNIGYHLDQTEPQYHRILFPSNGPDEDGFFVASAKSKHSQYKSWSAGRDSHGRPGRVTTNRTLDEIERFLQLSSTGLWDLSLAERKTLINKWEEEIVLSWQNRIRCAVAELTDCQQDLKAQHLESDQRALENVDIIGVTTTGLAANSRLLRSLSTKLLICEEAAEILEAHTITALLPNLEHAVLIGDHLQLRPKISDYKLSLESPRGSVYALDQSLFERLALGSSDSNEKRMQVASLDVQRRMHPRIASLVRETLYPQLRDHSSTGDYPEVGGMRKRLFWLDHSHYEDSAQSEDGPQQTSKTNRWEAEMLIALVRHLKRQGMYPEKEDIAVITPYLGQLRLLKKLLQETFELVLNDRDRDEIALAEENDPKDDEPNEPLVPAFTATTSNLAKGKLSDSVRIATIDNYQGEEAKIILISLHGMFIIGNADTATHIKMWAEVVENLEQDSSIAKALPLCCPRHPDRDMVVVEPEDFARVAPEGGCDAICETCPESKYCQACASESVLSEVVDFIMMETYREIDLNEDPVIWLPCGHAFTLSSMDGSMDIGEVYELDRNGQPVAPKPVPYMQMKVKRCPTCRTAPRRINRYNRAVKTARLDESTKRFMASAAAELGTLQSVITKFEEALDSQDAPFTKDQARLQNRLMRHTKCVADYVRKVSEGEQPYGRVRRLVLDAQRRNTGSTEFDVDSSHIQHGFRFRGSVLLLRMWWAGLAGLTKLRTSARGAENLSDEKKVAWLVSNVRARATACTELEEEAREAGYEKESITAAIYEVQFAALAVQLTGGTSAEDQLARGRERLDECEARISRLRSAQYLMDDVENARRFINAGTFYSLVSSEEKQQVYAAMAREFAGTGHWYLCQEGHPFTVGECGMPMQRARCPECGSAVGGQNHRPDDGVRRATEFEREFANLRVR</sequence>
<dbReference type="InterPro" id="IPR047187">
    <property type="entry name" value="SF1_C_Upf1"/>
</dbReference>
<gene>
    <name evidence="8" type="ORF">HDU87_001723</name>
</gene>
<evidence type="ECO:0000256" key="1">
    <source>
        <dbReference type="ARBA" id="ARBA00004496"/>
    </source>
</evidence>
<organism evidence="8 9">
    <name type="scientific">Geranomyces variabilis</name>
    <dbReference type="NCBI Taxonomy" id="109894"/>
    <lineage>
        <taxon>Eukaryota</taxon>
        <taxon>Fungi</taxon>
        <taxon>Fungi incertae sedis</taxon>
        <taxon>Chytridiomycota</taxon>
        <taxon>Chytridiomycota incertae sedis</taxon>
        <taxon>Chytridiomycetes</taxon>
        <taxon>Spizellomycetales</taxon>
        <taxon>Powellomycetaceae</taxon>
        <taxon>Geranomyces</taxon>
    </lineage>
</organism>
<dbReference type="Proteomes" id="UP001212152">
    <property type="component" value="Unassembled WGS sequence"/>
</dbReference>
<dbReference type="InterPro" id="IPR027417">
    <property type="entry name" value="P-loop_NTPase"/>
</dbReference>
<accession>A0AAD5XI14</accession>
<feature type="domain" description="RZ-type" evidence="7">
    <location>
        <begin position="1524"/>
        <end position="1600"/>
    </location>
</feature>
<keyword evidence="6" id="KW-0391">Immunity</keyword>
<name>A0AAD5XI14_9FUNG</name>
<comment type="caution">
    <text evidence="8">The sequence shown here is derived from an EMBL/GenBank/DDBJ whole genome shotgun (WGS) entry which is preliminary data.</text>
</comment>
<keyword evidence="3" id="KW-0479">Metal-binding</keyword>
<dbReference type="CDD" id="cd18808">
    <property type="entry name" value="SF1_C_Upf1"/>
    <property type="match status" value="1"/>
</dbReference>
<evidence type="ECO:0000259" key="7">
    <source>
        <dbReference type="PROSITE" id="PS51981"/>
    </source>
</evidence>
<evidence type="ECO:0000313" key="9">
    <source>
        <dbReference type="Proteomes" id="UP001212152"/>
    </source>
</evidence>
<evidence type="ECO:0000256" key="5">
    <source>
        <dbReference type="ARBA" id="ARBA00022833"/>
    </source>
</evidence>
<evidence type="ECO:0000256" key="3">
    <source>
        <dbReference type="ARBA" id="ARBA00022723"/>
    </source>
</evidence>
<dbReference type="PANTHER" id="PTHR10887">
    <property type="entry name" value="DNA2/NAM7 HELICASE FAMILY"/>
    <property type="match status" value="1"/>
</dbReference>
<dbReference type="InterPro" id="IPR041679">
    <property type="entry name" value="DNA2/NAM7-like_C"/>
</dbReference>
<dbReference type="CDD" id="cd17936">
    <property type="entry name" value="EEXXEc_NFX1"/>
    <property type="match status" value="1"/>
</dbReference>
<dbReference type="InterPro" id="IPR041677">
    <property type="entry name" value="DNA2/NAM7_AAA_11"/>
</dbReference>
<protein>
    <recommendedName>
        <fullName evidence="7">RZ-type domain-containing protein</fullName>
    </recommendedName>
</protein>
<dbReference type="InterPro" id="IPR046439">
    <property type="entry name" value="ZF_RZ_dom"/>
</dbReference>
<evidence type="ECO:0000256" key="2">
    <source>
        <dbReference type="ARBA" id="ARBA00022490"/>
    </source>
</evidence>
<keyword evidence="9" id="KW-1185">Reference proteome</keyword>
<dbReference type="PANTHER" id="PTHR10887:SF445">
    <property type="entry name" value="NFX1-TYPE ZINC FINGER-CONTAINING PROTEIN 1"/>
    <property type="match status" value="1"/>
</dbReference>
<dbReference type="Pfam" id="PF20173">
    <property type="entry name" value="ZnF_RZ-type"/>
    <property type="match status" value="1"/>
</dbReference>
<keyword evidence="2" id="KW-0963">Cytoplasm</keyword>
<evidence type="ECO:0000313" key="8">
    <source>
        <dbReference type="EMBL" id="KAJ3167234.1"/>
    </source>
</evidence>
<dbReference type="SUPFAM" id="SSF52540">
    <property type="entry name" value="P-loop containing nucleoside triphosphate hydrolases"/>
    <property type="match status" value="1"/>
</dbReference>